<comment type="caution">
    <text evidence="8">The sequence shown here is derived from an EMBL/GenBank/DDBJ whole genome shotgun (WGS) entry which is preliminary data.</text>
</comment>
<dbReference type="InterPro" id="IPR026071">
    <property type="entry name" value="Glyco_Hydrolase_99"/>
</dbReference>
<dbReference type="Proteomes" id="UP000477311">
    <property type="component" value="Unassembled WGS sequence"/>
</dbReference>
<protein>
    <submittedName>
        <fullName evidence="8">Uncharacterized protein</fullName>
    </submittedName>
</protein>
<keyword evidence="5" id="KW-1133">Transmembrane helix</keyword>
<gene>
    <name evidence="8" type="ORF">G4L39_03325</name>
</gene>
<name>A0A6M1RZ42_9BACT</name>
<dbReference type="Gene3D" id="3.20.20.80">
    <property type="entry name" value="Glycosidases"/>
    <property type="match status" value="1"/>
</dbReference>
<keyword evidence="2" id="KW-0812">Transmembrane</keyword>
<dbReference type="SMR" id="A0A6M1RZ42"/>
<accession>A0A6M1RZ42</accession>
<dbReference type="RefSeq" id="WP_165105896.1">
    <property type="nucleotide sequence ID" value="NZ_JAAKYA010000015.1"/>
</dbReference>
<evidence type="ECO:0000313" key="9">
    <source>
        <dbReference type="Proteomes" id="UP000477311"/>
    </source>
</evidence>
<evidence type="ECO:0000256" key="5">
    <source>
        <dbReference type="ARBA" id="ARBA00022989"/>
    </source>
</evidence>
<evidence type="ECO:0000256" key="2">
    <source>
        <dbReference type="ARBA" id="ARBA00022692"/>
    </source>
</evidence>
<evidence type="ECO:0000256" key="3">
    <source>
        <dbReference type="ARBA" id="ARBA00022801"/>
    </source>
</evidence>
<keyword evidence="3" id="KW-0378">Hydrolase</keyword>
<dbReference type="CDD" id="cd11575">
    <property type="entry name" value="GH99_GH71_like_3"/>
    <property type="match status" value="1"/>
</dbReference>
<evidence type="ECO:0000313" key="8">
    <source>
        <dbReference type="EMBL" id="NGO38430.1"/>
    </source>
</evidence>
<dbReference type="Pfam" id="PF16317">
    <property type="entry name" value="Glyco_hydro_99"/>
    <property type="match status" value="1"/>
</dbReference>
<dbReference type="GO" id="GO:0004559">
    <property type="term" value="F:alpha-mannosidase activity"/>
    <property type="evidence" value="ECO:0007669"/>
    <property type="project" value="TreeGrafter"/>
</dbReference>
<dbReference type="EMBL" id="JAAKYA010000015">
    <property type="protein sequence ID" value="NGO38430.1"/>
    <property type="molecule type" value="Genomic_DNA"/>
</dbReference>
<proteinExistence type="predicted"/>
<dbReference type="AlphaFoldDB" id="A0A6M1RZ42"/>
<sequence>MQALAVPGWLLAFWLGLHPAPGVAAGKWLLAHYMPWYTAPPVSSRWGWHWTMNHFDPEIRDDTGRRQIASHYYPLSGPYDSADPAILEYHVLLMKLAGLDGVIADWYGPDDYLDYARIHERTILLFDWTRRAGLQFCLCYEDRTIARMIEGGYIPASAAITRARAALLEAETRFFTRPGYLRWQDRPVLLNFGPVYFTGDQWPAIFTALQPGNAPAFFTLDRRVTGATGAFNWPPMWAAATNAGVLHPQALRDYLDGFEQKAAAWPAFVSTAFPRFHDIYAQAGVGPSYGYLDDANGDTFRHTLHRALTNRALLVQIATWNDFGEGTVIEPTLEFGYRDLIHIQQARRQFLDPAFPYGPEDLELPLRLLQLRRRDAGRPEVAEELDQVFAMIVAGRLAAARALLTALEQYRPLLRSWAIEGDTLELTVGGYRSGQGVEIQCTTQPLEDTWIPVARNTNDPRATVFRLPLPREGPPLFFRARNL</sequence>
<organism evidence="8 9">
    <name type="scientific">Limisphaera ngatamarikiensis</name>
    <dbReference type="NCBI Taxonomy" id="1324935"/>
    <lineage>
        <taxon>Bacteria</taxon>
        <taxon>Pseudomonadati</taxon>
        <taxon>Verrucomicrobiota</taxon>
        <taxon>Verrucomicrobiia</taxon>
        <taxon>Limisphaerales</taxon>
        <taxon>Limisphaeraceae</taxon>
        <taxon>Limisphaera</taxon>
    </lineage>
</organism>
<reference evidence="8 9" key="1">
    <citation type="submission" date="2020-02" db="EMBL/GenBank/DDBJ databases">
        <title>Draft genome sequence of Limisphaera ngatamarikiensis NGM72.4T, a thermophilic Verrucomicrobia grouped in subdivision 3.</title>
        <authorList>
            <person name="Carere C.R."/>
            <person name="Steen J."/>
            <person name="Hugenholtz P."/>
            <person name="Stott M.B."/>
        </authorList>
    </citation>
    <scope>NUCLEOTIDE SEQUENCE [LARGE SCALE GENOMIC DNA]</scope>
    <source>
        <strain evidence="8 9">NGM72.4</strain>
    </source>
</reference>
<dbReference type="PANTHER" id="PTHR13572:SF4">
    <property type="entry name" value="RE57134P"/>
    <property type="match status" value="1"/>
</dbReference>
<evidence type="ECO:0000256" key="1">
    <source>
        <dbReference type="ARBA" id="ARBA00004323"/>
    </source>
</evidence>
<evidence type="ECO:0000256" key="4">
    <source>
        <dbReference type="ARBA" id="ARBA00022968"/>
    </source>
</evidence>
<evidence type="ECO:0000256" key="6">
    <source>
        <dbReference type="ARBA" id="ARBA00023034"/>
    </source>
</evidence>
<dbReference type="PANTHER" id="PTHR13572">
    <property type="entry name" value="ENDO-ALPHA-1,2-MANNOSIDASE"/>
    <property type="match status" value="1"/>
</dbReference>
<keyword evidence="9" id="KW-1185">Reference proteome</keyword>
<keyword evidence="4" id="KW-0735">Signal-anchor</keyword>
<comment type="subcellular location">
    <subcellularLocation>
        <location evidence="1">Golgi apparatus membrane</location>
        <topology evidence="1">Single-pass type II membrane protein</topology>
    </subcellularLocation>
</comment>
<keyword evidence="6" id="KW-0333">Golgi apparatus</keyword>
<evidence type="ECO:0000256" key="7">
    <source>
        <dbReference type="ARBA" id="ARBA00023136"/>
    </source>
</evidence>
<keyword evidence="7" id="KW-0472">Membrane</keyword>